<dbReference type="AlphaFoldDB" id="Q5QLR8"/>
<accession>Q5QLR8</accession>
<reference evidence="1" key="1">
    <citation type="journal article" date="2002" name="Nature">
        <title>The genome sequence and structure of rice chromosome 1.</title>
        <authorList>
            <person name="Sasaki T."/>
            <person name="Matsumoto T."/>
            <person name="Yamamoto K."/>
            <person name="Sakata K."/>
            <person name="Baba T."/>
            <person name="Katayose Y."/>
            <person name="Wu J."/>
            <person name="Niimura Y."/>
            <person name="Cheng Z."/>
            <person name="Nagamura Y."/>
            <person name="Antonio B.A."/>
            <person name="Kanamori H."/>
            <person name="Hosokawa S."/>
            <person name="Masukawa M."/>
            <person name="Arikawa K."/>
            <person name="Chiden Y."/>
            <person name="Hayashi M."/>
            <person name="Okamoto M."/>
            <person name="Ando T."/>
            <person name="Aoki H."/>
            <person name="Arita K."/>
            <person name="Hamada M."/>
            <person name="Harada C."/>
            <person name="Hijishita S."/>
            <person name="Honda M."/>
            <person name="Ichikawa Y."/>
            <person name="Idonuma A."/>
            <person name="Iijima M."/>
            <person name="Ikeda M."/>
            <person name="Ikeno M."/>
            <person name="Itoh S."/>
            <person name="Itoh T."/>
            <person name="Itoh Y."/>
            <person name="Itoh Y."/>
            <person name="Iwabuchi A."/>
            <person name="Kamiya K."/>
            <person name="Karasawa W."/>
            <person name="Katagiri S."/>
            <person name="Kikuta A."/>
            <person name="Kobayashi N."/>
            <person name="Kono I."/>
            <person name="Machita K."/>
            <person name="Maehara T."/>
            <person name="Mizuno H."/>
            <person name="Mizubayashi T."/>
            <person name="Mukai Y."/>
            <person name="Nagasaki H."/>
            <person name="Nakashima M."/>
            <person name="Nakama Y."/>
            <person name="Nakamichi Y."/>
            <person name="Nakamura M."/>
            <person name="Namiki N."/>
            <person name="Negishi M."/>
            <person name="Ohta I."/>
            <person name="Ono N."/>
            <person name="Saji S."/>
            <person name="Sakai K."/>
            <person name="Shibata M."/>
            <person name="Shimokawa T."/>
            <person name="Shomura A."/>
            <person name="Song J."/>
            <person name="Takazaki Y."/>
            <person name="Terasawa K."/>
            <person name="Tsuji K."/>
            <person name="Waki K."/>
            <person name="Yamagata H."/>
            <person name="Yamane H."/>
            <person name="Yoshiki S."/>
            <person name="Yoshihara R."/>
            <person name="Yukawa K."/>
            <person name="Zhong H."/>
            <person name="Iwama H."/>
            <person name="Endo T."/>
            <person name="Ito H."/>
            <person name="Hahn J.H."/>
            <person name="Kim H.I."/>
            <person name="Eun M.Y."/>
            <person name="Yano M."/>
            <person name="Jiang J."/>
            <person name="Gojobori T."/>
        </authorList>
    </citation>
    <scope>NUCLEOTIDE SEQUENCE</scope>
</reference>
<name>Q5QLR8_ORYSJ</name>
<dbReference type="EMBL" id="AP004194">
    <property type="protein sequence ID" value="BAD73687.1"/>
    <property type="molecule type" value="Genomic_DNA"/>
</dbReference>
<protein>
    <submittedName>
        <fullName evidence="1">Uncharacterized protein</fullName>
    </submittedName>
</protein>
<dbReference type="Proteomes" id="UP000000763">
    <property type="component" value="Chromosome 1"/>
</dbReference>
<reference evidence="3" key="2">
    <citation type="journal article" date="2005" name="Nature">
        <title>The map-based sequence of the rice genome.</title>
        <authorList>
            <consortium name="International rice genome sequencing project (IRGSP)"/>
            <person name="Matsumoto T."/>
            <person name="Wu J."/>
            <person name="Kanamori H."/>
            <person name="Katayose Y."/>
            <person name="Fujisawa M."/>
            <person name="Namiki N."/>
            <person name="Mizuno H."/>
            <person name="Yamamoto K."/>
            <person name="Antonio B.A."/>
            <person name="Baba T."/>
            <person name="Sakata K."/>
            <person name="Nagamura Y."/>
            <person name="Aoki H."/>
            <person name="Arikawa K."/>
            <person name="Arita K."/>
            <person name="Bito T."/>
            <person name="Chiden Y."/>
            <person name="Fujitsuka N."/>
            <person name="Fukunaka R."/>
            <person name="Hamada M."/>
            <person name="Harada C."/>
            <person name="Hayashi A."/>
            <person name="Hijishita S."/>
            <person name="Honda M."/>
            <person name="Hosokawa S."/>
            <person name="Ichikawa Y."/>
            <person name="Idonuma A."/>
            <person name="Iijima M."/>
            <person name="Ikeda M."/>
            <person name="Ikeno M."/>
            <person name="Ito K."/>
            <person name="Ito S."/>
            <person name="Ito T."/>
            <person name="Ito Y."/>
            <person name="Ito Y."/>
            <person name="Iwabuchi A."/>
            <person name="Kamiya K."/>
            <person name="Karasawa W."/>
            <person name="Kurita K."/>
            <person name="Katagiri S."/>
            <person name="Kikuta A."/>
            <person name="Kobayashi H."/>
            <person name="Kobayashi N."/>
            <person name="Machita K."/>
            <person name="Maehara T."/>
            <person name="Masukawa M."/>
            <person name="Mizubayashi T."/>
            <person name="Mukai Y."/>
            <person name="Nagasaki H."/>
            <person name="Nagata Y."/>
            <person name="Naito S."/>
            <person name="Nakashima M."/>
            <person name="Nakama Y."/>
            <person name="Nakamichi Y."/>
            <person name="Nakamura M."/>
            <person name="Meguro A."/>
            <person name="Negishi M."/>
            <person name="Ohta I."/>
            <person name="Ohta T."/>
            <person name="Okamoto M."/>
            <person name="Ono N."/>
            <person name="Saji S."/>
            <person name="Sakaguchi M."/>
            <person name="Sakai K."/>
            <person name="Shibata M."/>
            <person name="Shimokawa T."/>
            <person name="Song J."/>
            <person name="Takazaki Y."/>
            <person name="Terasawa K."/>
            <person name="Tsugane M."/>
            <person name="Tsuji K."/>
            <person name="Ueda S."/>
            <person name="Waki K."/>
            <person name="Yamagata H."/>
            <person name="Yamamoto M."/>
            <person name="Yamamoto S."/>
            <person name="Yamane H."/>
            <person name="Yoshiki S."/>
            <person name="Yoshihara R."/>
            <person name="Yukawa K."/>
            <person name="Zhong H."/>
            <person name="Yano M."/>
            <person name="Yuan Q."/>
            <person name="Ouyang S."/>
            <person name="Liu J."/>
            <person name="Jones K.M."/>
            <person name="Gansberger K."/>
            <person name="Moffat K."/>
            <person name="Hill J."/>
            <person name="Bera J."/>
            <person name="Fadrosh D."/>
            <person name="Jin S."/>
            <person name="Johri S."/>
            <person name="Kim M."/>
            <person name="Overton L."/>
            <person name="Reardon M."/>
            <person name="Tsitrin T."/>
            <person name="Vuong H."/>
            <person name="Weaver B."/>
            <person name="Ciecko A."/>
            <person name="Tallon L."/>
            <person name="Jackson J."/>
            <person name="Pai G."/>
            <person name="Aken S.V."/>
            <person name="Utterback T."/>
            <person name="Reidmuller S."/>
            <person name="Feldblyum T."/>
            <person name="Hsiao J."/>
            <person name="Zismann V."/>
            <person name="Iobst S."/>
            <person name="de Vazeille A.R."/>
            <person name="Buell C.R."/>
            <person name="Ying K."/>
            <person name="Li Y."/>
            <person name="Lu T."/>
            <person name="Huang Y."/>
            <person name="Zhao Q."/>
            <person name="Feng Q."/>
            <person name="Zhang L."/>
            <person name="Zhu J."/>
            <person name="Weng Q."/>
            <person name="Mu J."/>
            <person name="Lu Y."/>
            <person name="Fan D."/>
            <person name="Liu Y."/>
            <person name="Guan J."/>
            <person name="Zhang Y."/>
            <person name="Yu S."/>
            <person name="Liu X."/>
            <person name="Zhang Y."/>
            <person name="Hong G."/>
            <person name="Han B."/>
            <person name="Choisne N."/>
            <person name="Demange N."/>
            <person name="Orjeda G."/>
            <person name="Samain S."/>
            <person name="Cattolico L."/>
            <person name="Pelletier E."/>
            <person name="Couloux A."/>
            <person name="Segurens B."/>
            <person name="Wincker P."/>
            <person name="D'Hont A."/>
            <person name="Scarpelli C."/>
            <person name="Weissenbach J."/>
            <person name="Salanoubat M."/>
            <person name="Quetier F."/>
            <person name="Yu Y."/>
            <person name="Kim H.R."/>
            <person name="Rambo T."/>
            <person name="Currie J."/>
            <person name="Collura K."/>
            <person name="Luo M."/>
            <person name="Yang T."/>
            <person name="Ammiraju J.S.S."/>
            <person name="Engler F."/>
            <person name="Soderlund C."/>
            <person name="Wing R.A."/>
            <person name="Palmer L.E."/>
            <person name="de la Bastide M."/>
            <person name="Spiegel L."/>
            <person name="Nascimento L."/>
            <person name="Zutavern T."/>
            <person name="O'Shaughnessy A."/>
            <person name="Dike S."/>
            <person name="Dedhia N."/>
            <person name="Preston R."/>
            <person name="Balija V."/>
            <person name="McCombie W.R."/>
            <person name="Chow T."/>
            <person name="Chen H."/>
            <person name="Chung M."/>
            <person name="Chen C."/>
            <person name="Shaw J."/>
            <person name="Wu H."/>
            <person name="Hsiao K."/>
            <person name="Chao Y."/>
            <person name="Chu M."/>
            <person name="Cheng C."/>
            <person name="Hour A."/>
            <person name="Lee P."/>
            <person name="Lin S."/>
            <person name="Lin Y."/>
            <person name="Liou J."/>
            <person name="Liu S."/>
            <person name="Hsing Y."/>
            <person name="Raghuvanshi S."/>
            <person name="Mohanty A."/>
            <person name="Bharti A.K."/>
            <person name="Gaur A."/>
            <person name="Gupta V."/>
            <person name="Kumar D."/>
            <person name="Ravi V."/>
            <person name="Vij S."/>
            <person name="Kapur A."/>
            <person name="Khurana P."/>
            <person name="Khurana P."/>
            <person name="Khurana J.P."/>
            <person name="Tyagi A.K."/>
            <person name="Gaikwad K."/>
            <person name="Singh A."/>
            <person name="Dalal V."/>
            <person name="Srivastava S."/>
            <person name="Dixit A."/>
            <person name="Pal A.K."/>
            <person name="Ghazi I.A."/>
            <person name="Yadav M."/>
            <person name="Pandit A."/>
            <person name="Bhargava A."/>
            <person name="Sureshbabu K."/>
            <person name="Batra K."/>
            <person name="Sharma T.R."/>
            <person name="Mohapatra T."/>
            <person name="Singh N.K."/>
            <person name="Messing J."/>
            <person name="Nelson A.B."/>
            <person name="Fuks G."/>
            <person name="Kavchok S."/>
            <person name="Keizer G."/>
            <person name="Linton E."/>
            <person name="Llaca V."/>
            <person name="Song R."/>
            <person name="Tanyolac B."/>
            <person name="Young S."/>
            <person name="Ho-Il K."/>
            <person name="Hahn J.H."/>
            <person name="Sangsakoo G."/>
            <person name="Vanavichit A."/>
            <person name="de Mattos Luiz.A.T."/>
            <person name="Zimmer P.D."/>
            <person name="Malone G."/>
            <person name="Dellagostin O."/>
            <person name="de Oliveira A.C."/>
            <person name="Bevan M."/>
            <person name="Bancroft I."/>
            <person name="Minx P."/>
            <person name="Cordum H."/>
            <person name="Wilson R."/>
            <person name="Cheng Z."/>
            <person name="Jin W."/>
            <person name="Jiang J."/>
            <person name="Leong S.A."/>
            <person name="Iwama H."/>
            <person name="Gojobori T."/>
            <person name="Itoh T."/>
            <person name="Niimura Y."/>
            <person name="Fujii Y."/>
            <person name="Habara T."/>
            <person name="Sakai H."/>
            <person name="Sato Y."/>
            <person name="Wilson G."/>
            <person name="Kumar K."/>
            <person name="McCouch S."/>
            <person name="Juretic N."/>
            <person name="Hoen D."/>
            <person name="Wright S."/>
            <person name="Bruskiewich R."/>
            <person name="Bureau T."/>
            <person name="Miyao A."/>
            <person name="Hirochika H."/>
            <person name="Nishikawa T."/>
            <person name="Kadowaki K."/>
            <person name="Sugiura M."/>
            <person name="Burr B."/>
            <person name="Sasaki T."/>
        </authorList>
    </citation>
    <scope>NUCLEOTIDE SEQUENCE [LARGE SCALE GENOMIC DNA]</scope>
    <source>
        <strain evidence="3">cv. Nipponbare</strain>
    </source>
</reference>
<proteinExistence type="predicted"/>
<evidence type="ECO:0000313" key="1">
    <source>
        <dbReference type="EMBL" id="BAD73659.1"/>
    </source>
</evidence>
<evidence type="ECO:0000313" key="2">
    <source>
        <dbReference type="EMBL" id="BAD73687.1"/>
    </source>
</evidence>
<dbReference type="Proteomes" id="UP000817658">
    <property type="component" value="Chromosome 1"/>
</dbReference>
<evidence type="ECO:0000313" key="3">
    <source>
        <dbReference type="Proteomes" id="UP000000763"/>
    </source>
</evidence>
<sequence length="56" mass="6218">MDVCGGVDQSHERWRRCGSKLCATTTMWIEAELATMEGVRVRRSGAKRPSPIIVGK</sequence>
<organism evidence="1">
    <name type="scientific">Oryza sativa subsp. japonica</name>
    <name type="common">Rice</name>
    <dbReference type="NCBI Taxonomy" id="39947"/>
    <lineage>
        <taxon>Eukaryota</taxon>
        <taxon>Viridiplantae</taxon>
        <taxon>Streptophyta</taxon>
        <taxon>Embryophyta</taxon>
        <taxon>Tracheophyta</taxon>
        <taxon>Spermatophyta</taxon>
        <taxon>Magnoliopsida</taxon>
        <taxon>Liliopsida</taxon>
        <taxon>Poales</taxon>
        <taxon>Poaceae</taxon>
        <taxon>BOP clade</taxon>
        <taxon>Oryzoideae</taxon>
        <taxon>Oryzeae</taxon>
        <taxon>Oryzinae</taxon>
        <taxon>Oryza</taxon>
        <taxon>Oryza sativa</taxon>
    </lineage>
</organism>
<reference evidence="3" key="3">
    <citation type="journal article" date="2008" name="Nucleic Acids Res.">
        <title>The rice annotation project database (RAP-DB): 2008 update.</title>
        <authorList>
            <consortium name="The rice annotation project (RAP)"/>
        </authorList>
    </citation>
    <scope>GENOME REANNOTATION</scope>
    <source>
        <strain evidence="3">cv. Nipponbare</strain>
    </source>
</reference>
<gene>
    <name evidence="1" type="ORF">OSJNBb0063G05.45</name>
    <name evidence="2" type="ORF">P0014E08.15</name>
</gene>
<dbReference type="EMBL" id="AP003760">
    <property type="protein sequence ID" value="BAD73659.1"/>
    <property type="molecule type" value="Genomic_DNA"/>
</dbReference>